<dbReference type="GeneID" id="117572377"/>
<keyword evidence="1" id="KW-1185">Reference proteome</keyword>
<dbReference type="AlphaFoldDB" id="A0A6P8X4B4"/>
<proteinExistence type="predicted"/>
<dbReference type="RefSeq" id="XP_034111036.1">
    <property type="nucleotide sequence ID" value="XM_034255145.1"/>
</dbReference>
<sequence>MANLQLLNRSEVRINTSASTILMDNLRQLINRLNFTLEEDYSLLVKVYRQLPSEIGLLFIAQKVCLRKANNDNEYLYECSGPLNMCTKTRNQEYASFVVKRQHNDANNRTQFAFQNPYWDDRYLELWTDGNVYSSSNIYWLHVMPVQDGVAIYDAATSTSMICGGDPAHWSGNLHYAYVLRAEDFDAHRDECTWIIEDCSY</sequence>
<accession>A0A6P8X4B4</accession>
<name>A0A6P8X4B4_DROAB</name>
<dbReference type="Proteomes" id="UP000515160">
    <property type="component" value="Chromosome 3"/>
</dbReference>
<reference evidence="2" key="1">
    <citation type="submission" date="2025-08" db="UniProtKB">
        <authorList>
            <consortium name="RefSeq"/>
        </authorList>
    </citation>
    <scope>IDENTIFICATION</scope>
    <source>
        <strain evidence="2">15112-1751.03</strain>
        <tissue evidence="2">Whole Adult</tissue>
    </source>
</reference>
<dbReference type="OrthoDB" id="7874515at2759"/>
<protein>
    <submittedName>
        <fullName evidence="2">Uncharacterized protein LOC117572377</fullName>
    </submittedName>
</protein>
<evidence type="ECO:0000313" key="1">
    <source>
        <dbReference type="Proteomes" id="UP000515160"/>
    </source>
</evidence>
<evidence type="ECO:0000313" key="2">
    <source>
        <dbReference type="RefSeq" id="XP_034111036.1"/>
    </source>
</evidence>
<gene>
    <name evidence="2" type="primary">LOC117572377</name>
</gene>
<organism evidence="1 2">
    <name type="scientific">Drosophila albomicans</name>
    <name type="common">Fruit fly</name>
    <dbReference type="NCBI Taxonomy" id="7291"/>
    <lineage>
        <taxon>Eukaryota</taxon>
        <taxon>Metazoa</taxon>
        <taxon>Ecdysozoa</taxon>
        <taxon>Arthropoda</taxon>
        <taxon>Hexapoda</taxon>
        <taxon>Insecta</taxon>
        <taxon>Pterygota</taxon>
        <taxon>Neoptera</taxon>
        <taxon>Endopterygota</taxon>
        <taxon>Diptera</taxon>
        <taxon>Brachycera</taxon>
        <taxon>Muscomorpha</taxon>
        <taxon>Ephydroidea</taxon>
        <taxon>Drosophilidae</taxon>
        <taxon>Drosophila</taxon>
    </lineage>
</organism>